<gene>
    <name evidence="2" type="ORF">ACHAXA_002636</name>
</gene>
<organism evidence="2 3">
    <name type="scientific">Cyclostephanos tholiformis</name>
    <dbReference type="NCBI Taxonomy" id="382380"/>
    <lineage>
        <taxon>Eukaryota</taxon>
        <taxon>Sar</taxon>
        <taxon>Stramenopiles</taxon>
        <taxon>Ochrophyta</taxon>
        <taxon>Bacillariophyta</taxon>
        <taxon>Coscinodiscophyceae</taxon>
        <taxon>Thalassiosirophycidae</taxon>
        <taxon>Stephanodiscales</taxon>
        <taxon>Stephanodiscaceae</taxon>
        <taxon>Cyclostephanos</taxon>
    </lineage>
</organism>
<proteinExistence type="predicted"/>
<comment type="caution">
    <text evidence="2">The sequence shown here is derived from an EMBL/GenBank/DDBJ whole genome shotgun (WGS) entry which is preliminary data.</text>
</comment>
<feature type="transmembrane region" description="Helical" evidence="1">
    <location>
        <begin position="7"/>
        <end position="33"/>
    </location>
</feature>
<accession>A0ABD3SCQ0</accession>
<evidence type="ECO:0000256" key="1">
    <source>
        <dbReference type="SAM" id="Phobius"/>
    </source>
</evidence>
<dbReference type="Proteomes" id="UP001530377">
    <property type="component" value="Unassembled WGS sequence"/>
</dbReference>
<evidence type="ECO:0008006" key="4">
    <source>
        <dbReference type="Google" id="ProtNLM"/>
    </source>
</evidence>
<dbReference type="AlphaFoldDB" id="A0ABD3SCQ0"/>
<protein>
    <recommendedName>
        <fullName evidence="4">Membrane-associated protein</fullName>
    </recommendedName>
</protein>
<reference evidence="2 3" key="1">
    <citation type="submission" date="2024-10" db="EMBL/GenBank/DDBJ databases">
        <title>Updated reference genomes for cyclostephanoid diatoms.</title>
        <authorList>
            <person name="Roberts W.R."/>
            <person name="Alverson A.J."/>
        </authorList>
    </citation>
    <scope>NUCLEOTIDE SEQUENCE [LARGE SCALE GENOMIC DNA]</scope>
    <source>
        <strain evidence="2 3">AJA228-03</strain>
    </source>
</reference>
<name>A0ABD3SCQ0_9STRA</name>
<evidence type="ECO:0000313" key="2">
    <source>
        <dbReference type="EMBL" id="KAL3822321.1"/>
    </source>
</evidence>
<evidence type="ECO:0000313" key="3">
    <source>
        <dbReference type="Proteomes" id="UP001530377"/>
    </source>
</evidence>
<keyword evidence="1" id="KW-0472">Membrane</keyword>
<keyword evidence="3" id="KW-1185">Reference proteome</keyword>
<keyword evidence="1" id="KW-0812">Transmembrane</keyword>
<dbReference type="EMBL" id="JALLPB020000069">
    <property type="protein sequence ID" value="KAL3822321.1"/>
    <property type="molecule type" value="Genomic_DNA"/>
</dbReference>
<sequence length="566" mass="63591">MGVRFILILILTLLAVNVIYLYLSTVFVVAPLITTPKTGTRFGPPEPAGSNNIRNNGAKVPRVGVVDVSGGGHVDRDLDFLEFAWEYPTHDDPGREPVDINHQDAYSGSWWQSTSAFAGIQFFAGDELLSPSQESATFQVFRDREKHVSVTRDWLDLGVEHMSKWWQQALPDFQERELAARSVVEKISTIFQRYVHSHDRWAFFHALPSSSSSSSSWKVTRKDNSHTQALVTRSTIAVIAFTPSCRNCVFARTVPGDRNLTDIVNMWSLAATLMSLIQTGIGRIVVSSHLREDEDLVHGVFAIVANATSDWNYNDIGPRTMLEFCVTPDAAIKAVDTDPEEWDWDTNVPVAMLRQLHRVLVYKTTDVVEKCWLGEGNRGRWEYVYFSEADLVLVTKPDALVGLGRALRAGRLLAPHRLQPLPHASDFGGIDEILHDNIYVIPNRPPFKEVIEVDSFGRSDRLGYPFSSCENAQVFDSCCDRGTYKPNLIHEDCGNFWWQCGYGAHSKKRMTSNPVTNQVPMIMVAHKRLLGYKLMRLKRGTGVMFASAEGGKTCRPHVGPCNNEYE</sequence>
<keyword evidence="1" id="KW-1133">Transmembrane helix</keyword>